<reference evidence="1" key="2">
    <citation type="journal article" date="2015" name="Data Brief">
        <title>Shoot transcriptome of the giant reed, Arundo donax.</title>
        <authorList>
            <person name="Barrero R.A."/>
            <person name="Guerrero F.D."/>
            <person name="Moolhuijzen P."/>
            <person name="Goolsby J.A."/>
            <person name="Tidwell J."/>
            <person name="Bellgard S.E."/>
            <person name="Bellgard M.I."/>
        </authorList>
    </citation>
    <scope>NUCLEOTIDE SEQUENCE</scope>
    <source>
        <tissue evidence="1">Shoot tissue taken approximately 20 cm above the soil surface</tissue>
    </source>
</reference>
<dbReference type="AlphaFoldDB" id="A0A0A8Z1R4"/>
<organism evidence="1">
    <name type="scientific">Arundo donax</name>
    <name type="common">Giant reed</name>
    <name type="synonym">Donax arundinaceus</name>
    <dbReference type="NCBI Taxonomy" id="35708"/>
    <lineage>
        <taxon>Eukaryota</taxon>
        <taxon>Viridiplantae</taxon>
        <taxon>Streptophyta</taxon>
        <taxon>Embryophyta</taxon>
        <taxon>Tracheophyta</taxon>
        <taxon>Spermatophyta</taxon>
        <taxon>Magnoliopsida</taxon>
        <taxon>Liliopsida</taxon>
        <taxon>Poales</taxon>
        <taxon>Poaceae</taxon>
        <taxon>PACMAD clade</taxon>
        <taxon>Arundinoideae</taxon>
        <taxon>Arundineae</taxon>
        <taxon>Arundo</taxon>
    </lineage>
</organism>
<accession>A0A0A8Z1R4</accession>
<reference evidence="1" key="1">
    <citation type="submission" date="2014-09" db="EMBL/GenBank/DDBJ databases">
        <authorList>
            <person name="Magalhaes I.L.F."/>
            <person name="Oliveira U."/>
            <person name="Santos F.R."/>
            <person name="Vidigal T.H.D.A."/>
            <person name="Brescovit A.D."/>
            <person name="Santos A.J."/>
        </authorList>
    </citation>
    <scope>NUCLEOTIDE SEQUENCE</scope>
    <source>
        <tissue evidence="1">Shoot tissue taken approximately 20 cm above the soil surface</tissue>
    </source>
</reference>
<evidence type="ECO:0000313" key="1">
    <source>
        <dbReference type="EMBL" id="JAD30665.1"/>
    </source>
</evidence>
<proteinExistence type="predicted"/>
<sequence length="41" mass="4579">MAHTTWRNRSLCTYLGIQKPSHLPLLESTSVAVVSGWLEPV</sequence>
<name>A0A0A8Z1R4_ARUDO</name>
<protein>
    <submittedName>
        <fullName evidence="1">Uncharacterized protein</fullName>
    </submittedName>
</protein>
<dbReference type="EMBL" id="GBRH01267230">
    <property type="protein sequence ID" value="JAD30665.1"/>
    <property type="molecule type" value="Transcribed_RNA"/>
</dbReference>